<name>A0A0E9TQS8_ANGAN</name>
<accession>A0A0E9TQS8</accession>
<evidence type="ECO:0000313" key="1">
    <source>
        <dbReference type="EMBL" id="JAH56084.1"/>
    </source>
</evidence>
<organism evidence="1">
    <name type="scientific">Anguilla anguilla</name>
    <name type="common">European freshwater eel</name>
    <name type="synonym">Muraena anguilla</name>
    <dbReference type="NCBI Taxonomy" id="7936"/>
    <lineage>
        <taxon>Eukaryota</taxon>
        <taxon>Metazoa</taxon>
        <taxon>Chordata</taxon>
        <taxon>Craniata</taxon>
        <taxon>Vertebrata</taxon>
        <taxon>Euteleostomi</taxon>
        <taxon>Actinopterygii</taxon>
        <taxon>Neopterygii</taxon>
        <taxon>Teleostei</taxon>
        <taxon>Anguilliformes</taxon>
        <taxon>Anguillidae</taxon>
        <taxon>Anguilla</taxon>
    </lineage>
</organism>
<protein>
    <submittedName>
        <fullName evidence="1">Uncharacterized protein</fullName>
    </submittedName>
</protein>
<reference evidence="1" key="1">
    <citation type="submission" date="2014-11" db="EMBL/GenBank/DDBJ databases">
        <authorList>
            <person name="Amaro Gonzalez C."/>
        </authorList>
    </citation>
    <scope>NUCLEOTIDE SEQUENCE</scope>
</reference>
<reference evidence="1" key="2">
    <citation type="journal article" date="2015" name="Fish Shellfish Immunol.">
        <title>Early steps in the European eel (Anguilla anguilla)-Vibrio vulnificus interaction in the gills: Role of the RtxA13 toxin.</title>
        <authorList>
            <person name="Callol A."/>
            <person name="Pajuelo D."/>
            <person name="Ebbesson L."/>
            <person name="Teles M."/>
            <person name="MacKenzie S."/>
            <person name="Amaro C."/>
        </authorList>
    </citation>
    <scope>NUCLEOTIDE SEQUENCE</scope>
</reference>
<proteinExistence type="predicted"/>
<sequence>MKLSNLHTNSFSKVLCPLGNPWLVHIFVLPCEFS</sequence>
<dbReference type="EMBL" id="GBXM01052493">
    <property type="protein sequence ID" value="JAH56084.1"/>
    <property type="molecule type" value="Transcribed_RNA"/>
</dbReference>
<dbReference type="AlphaFoldDB" id="A0A0E9TQS8"/>